<dbReference type="Gene3D" id="1.10.10.10">
    <property type="entry name" value="Winged helix-like DNA-binding domain superfamily/Winged helix DNA-binding domain"/>
    <property type="match status" value="1"/>
</dbReference>
<proteinExistence type="predicted"/>
<dbReference type="SUPFAM" id="SSF46785">
    <property type="entry name" value="Winged helix' DNA-binding domain"/>
    <property type="match status" value="1"/>
</dbReference>
<keyword evidence="2" id="KW-0238">DNA-binding</keyword>
<evidence type="ECO:0000256" key="2">
    <source>
        <dbReference type="ARBA" id="ARBA00023125"/>
    </source>
</evidence>
<keyword evidence="1" id="KW-0805">Transcription regulation</keyword>
<protein>
    <recommendedName>
        <fullName evidence="6">MarR family transcriptional regulator</fullName>
    </recommendedName>
</protein>
<evidence type="ECO:0000256" key="3">
    <source>
        <dbReference type="ARBA" id="ARBA00023163"/>
    </source>
</evidence>
<dbReference type="InterPro" id="IPR036390">
    <property type="entry name" value="WH_DNA-bd_sf"/>
</dbReference>
<dbReference type="InterPro" id="IPR036388">
    <property type="entry name" value="WH-like_DNA-bd_sf"/>
</dbReference>
<sequence>MSQAPEGIDADAHEALVGEFGMRVGRAMGWPPMAGRAARLLMLSESPMTLAELQDALDASKGSVSEMTRLLVTNGTVERYKEPGQRHFVYRWRDDAWIGCLQHIVDTTAQLRELAERAQGRGTGMTAVQQLRLSEMQEYYRFMVSSLESLLSEYTAARASRGTRS</sequence>
<evidence type="ECO:0000313" key="5">
    <source>
        <dbReference type="Proteomes" id="UP001224433"/>
    </source>
</evidence>
<dbReference type="EMBL" id="CP120983">
    <property type="protein sequence ID" value="WLQ68052.1"/>
    <property type="molecule type" value="Genomic_DNA"/>
</dbReference>
<keyword evidence="5" id="KW-1185">Reference proteome</keyword>
<reference evidence="4 5" key="1">
    <citation type="submission" date="2023-03" db="EMBL/GenBank/DDBJ databases">
        <title>Isolation and description of six Streptomyces strains from soil environments, able to metabolize different microbial glucans.</title>
        <authorList>
            <person name="Widen T."/>
            <person name="Larsbrink J."/>
        </authorList>
    </citation>
    <scope>NUCLEOTIDE SEQUENCE [LARGE SCALE GENOMIC DNA]</scope>
    <source>
        <strain evidence="4 5">Alt3</strain>
    </source>
</reference>
<gene>
    <name evidence="4" type="ORF">P8A20_32785</name>
</gene>
<dbReference type="Proteomes" id="UP001224433">
    <property type="component" value="Chromosome"/>
</dbReference>
<evidence type="ECO:0008006" key="6">
    <source>
        <dbReference type="Google" id="ProtNLM"/>
    </source>
</evidence>
<accession>A0ABY9JPX9</accession>
<organism evidence="4 5">
    <name type="scientific">Streptomyces glycanivorans</name>
    <dbReference type="NCBI Taxonomy" id="3033808"/>
    <lineage>
        <taxon>Bacteria</taxon>
        <taxon>Bacillati</taxon>
        <taxon>Actinomycetota</taxon>
        <taxon>Actinomycetes</taxon>
        <taxon>Kitasatosporales</taxon>
        <taxon>Streptomycetaceae</taxon>
        <taxon>Streptomyces</taxon>
    </lineage>
</organism>
<evidence type="ECO:0000256" key="1">
    <source>
        <dbReference type="ARBA" id="ARBA00023015"/>
    </source>
</evidence>
<dbReference type="InterPro" id="IPR052362">
    <property type="entry name" value="HTH-GbsR_regulator"/>
</dbReference>
<dbReference type="RefSeq" id="WP_306104798.1">
    <property type="nucleotide sequence ID" value="NZ_CP120983.1"/>
</dbReference>
<name>A0ABY9JPX9_9ACTN</name>
<keyword evidence="3" id="KW-0804">Transcription</keyword>
<dbReference type="PANTHER" id="PTHR38465:SF2">
    <property type="entry name" value="HTH-TYPE TRANSCRIPTIONAL REGULATOR MMPR5"/>
    <property type="match status" value="1"/>
</dbReference>
<evidence type="ECO:0000313" key="4">
    <source>
        <dbReference type="EMBL" id="WLQ68052.1"/>
    </source>
</evidence>
<dbReference type="PANTHER" id="PTHR38465">
    <property type="entry name" value="HTH-TYPE TRANSCRIPTIONAL REGULATOR MJ1563-RELATED"/>
    <property type="match status" value="1"/>
</dbReference>